<accession>Q1N5S0</accession>
<name>Q1N5S0_9GAMM</name>
<sequence length="142" mass="16011">MVSKQSIPETKSFEITKSSDPLLRLINLIVDTFMLLIVCNLFVFIAGFIFGHYSIDLTTSFAIATLTYLSYYIILESIFGKTLGKIITKTKVVDEYGGLPSLPQVIARTFSRLIPFEPFSFARDDSRGWHDSIPGTYVILDK</sequence>
<proteinExistence type="predicted"/>
<evidence type="ECO:0000256" key="4">
    <source>
        <dbReference type="ARBA" id="ARBA00022989"/>
    </source>
</evidence>
<feature type="transmembrane region" description="Helical" evidence="6">
    <location>
        <begin position="21"/>
        <end position="51"/>
    </location>
</feature>
<keyword evidence="9" id="KW-1185">Reference proteome</keyword>
<dbReference type="Pfam" id="PF06271">
    <property type="entry name" value="RDD"/>
    <property type="match status" value="1"/>
</dbReference>
<dbReference type="InterPro" id="IPR010432">
    <property type="entry name" value="RDD"/>
</dbReference>
<protein>
    <recommendedName>
        <fullName evidence="7">RDD domain-containing protein</fullName>
    </recommendedName>
</protein>
<dbReference type="OrthoDB" id="9793824at2"/>
<keyword evidence="3 6" id="KW-0812">Transmembrane</keyword>
<evidence type="ECO:0000256" key="5">
    <source>
        <dbReference type="ARBA" id="ARBA00023136"/>
    </source>
</evidence>
<dbReference type="GO" id="GO:0005886">
    <property type="term" value="C:plasma membrane"/>
    <property type="evidence" value="ECO:0007669"/>
    <property type="project" value="UniProtKB-SubCell"/>
</dbReference>
<feature type="domain" description="RDD" evidence="7">
    <location>
        <begin position="23"/>
        <end position="121"/>
    </location>
</feature>
<dbReference type="PANTHER" id="PTHR36115:SF4">
    <property type="entry name" value="MEMBRANE PROTEIN"/>
    <property type="match status" value="1"/>
</dbReference>
<organism evidence="8 9">
    <name type="scientific">Bermanella marisrubri</name>
    <dbReference type="NCBI Taxonomy" id="207949"/>
    <lineage>
        <taxon>Bacteria</taxon>
        <taxon>Pseudomonadati</taxon>
        <taxon>Pseudomonadota</taxon>
        <taxon>Gammaproteobacteria</taxon>
        <taxon>Oceanospirillales</taxon>
        <taxon>Oceanospirillaceae</taxon>
        <taxon>Bermanella</taxon>
    </lineage>
</organism>
<dbReference type="HOGENOM" id="CLU_118943_1_0_6"/>
<dbReference type="InterPro" id="IPR051791">
    <property type="entry name" value="Pra-immunoreactive"/>
</dbReference>
<gene>
    <name evidence="8" type="ORF">RED65_10779</name>
</gene>
<evidence type="ECO:0000256" key="1">
    <source>
        <dbReference type="ARBA" id="ARBA00004651"/>
    </source>
</evidence>
<dbReference type="STRING" id="207949.RED65_10779"/>
<comment type="caution">
    <text evidence="8">The sequence shown here is derived from an EMBL/GenBank/DDBJ whole genome shotgun (WGS) entry which is preliminary data.</text>
</comment>
<dbReference type="PANTHER" id="PTHR36115">
    <property type="entry name" value="PROLINE-RICH ANTIGEN HOMOLOG-RELATED"/>
    <property type="match status" value="1"/>
</dbReference>
<dbReference type="AlphaFoldDB" id="Q1N5S0"/>
<evidence type="ECO:0000313" key="9">
    <source>
        <dbReference type="Proteomes" id="UP000004263"/>
    </source>
</evidence>
<dbReference type="RefSeq" id="WP_007017293.1">
    <property type="nucleotide sequence ID" value="NZ_CH724113.1"/>
</dbReference>
<feature type="transmembrane region" description="Helical" evidence="6">
    <location>
        <begin position="57"/>
        <end position="75"/>
    </location>
</feature>
<reference evidence="8 9" key="1">
    <citation type="submission" date="2006-03" db="EMBL/GenBank/DDBJ databases">
        <authorList>
            <person name="Pinhassi J."/>
            <person name="Pedros-Alio C."/>
            <person name="Ferriera S."/>
            <person name="Johnson J."/>
            <person name="Kravitz S."/>
            <person name="Halpern A."/>
            <person name="Remington K."/>
            <person name="Beeson K."/>
            <person name="Tran B."/>
            <person name="Rogers Y.-H."/>
            <person name="Friedman R."/>
            <person name="Venter J.C."/>
        </authorList>
    </citation>
    <scope>NUCLEOTIDE SEQUENCE [LARGE SCALE GENOMIC DNA]</scope>
    <source>
        <strain evidence="8 9">RED65</strain>
    </source>
</reference>
<dbReference type="Proteomes" id="UP000004263">
    <property type="component" value="Unassembled WGS sequence"/>
</dbReference>
<evidence type="ECO:0000313" key="8">
    <source>
        <dbReference type="EMBL" id="EAT13872.1"/>
    </source>
</evidence>
<comment type="subcellular location">
    <subcellularLocation>
        <location evidence="1">Cell membrane</location>
        <topology evidence="1">Multi-pass membrane protein</topology>
    </subcellularLocation>
</comment>
<evidence type="ECO:0000259" key="7">
    <source>
        <dbReference type="Pfam" id="PF06271"/>
    </source>
</evidence>
<keyword evidence="2" id="KW-1003">Cell membrane</keyword>
<evidence type="ECO:0000256" key="3">
    <source>
        <dbReference type="ARBA" id="ARBA00022692"/>
    </source>
</evidence>
<evidence type="ECO:0000256" key="6">
    <source>
        <dbReference type="SAM" id="Phobius"/>
    </source>
</evidence>
<keyword evidence="4 6" id="KW-1133">Transmembrane helix</keyword>
<dbReference type="EMBL" id="AAQH01000001">
    <property type="protein sequence ID" value="EAT13872.1"/>
    <property type="molecule type" value="Genomic_DNA"/>
</dbReference>
<keyword evidence="5 6" id="KW-0472">Membrane</keyword>
<evidence type="ECO:0000256" key="2">
    <source>
        <dbReference type="ARBA" id="ARBA00022475"/>
    </source>
</evidence>